<dbReference type="OrthoDB" id="5150132at2"/>
<dbReference type="Pfam" id="PF00772">
    <property type="entry name" value="DnaB"/>
    <property type="match status" value="1"/>
</dbReference>
<evidence type="ECO:0000256" key="4">
    <source>
        <dbReference type="SAM" id="MobiDB-lite"/>
    </source>
</evidence>
<feature type="region of interest" description="Disordered" evidence="4">
    <location>
        <begin position="625"/>
        <end position="656"/>
    </location>
</feature>
<name>A0A370B9S3_9ACTN</name>
<evidence type="ECO:0000313" key="6">
    <source>
        <dbReference type="EMBL" id="RDG36476.1"/>
    </source>
</evidence>
<evidence type="ECO:0000259" key="5">
    <source>
        <dbReference type="Pfam" id="PF00772"/>
    </source>
</evidence>
<dbReference type="AlphaFoldDB" id="A0A370B9S3"/>
<dbReference type="InterPro" id="IPR016136">
    <property type="entry name" value="DNA_helicase_N/primase_C"/>
</dbReference>
<comment type="caution">
    <text evidence="6">The sequence shown here is derived from an EMBL/GenBank/DDBJ whole genome shotgun (WGS) entry which is preliminary data.</text>
</comment>
<dbReference type="InterPro" id="IPR036185">
    <property type="entry name" value="DNA_heli_DnaB-like_N_sf"/>
</dbReference>
<feature type="coiled-coil region" evidence="3">
    <location>
        <begin position="263"/>
        <end position="290"/>
    </location>
</feature>
<dbReference type="GO" id="GO:0003677">
    <property type="term" value="F:DNA binding"/>
    <property type="evidence" value="ECO:0007669"/>
    <property type="project" value="UniProtKB-KW"/>
</dbReference>
<dbReference type="InterPro" id="IPR007693">
    <property type="entry name" value="DNA_helicase_DnaB-like_N"/>
</dbReference>
<evidence type="ECO:0000256" key="1">
    <source>
        <dbReference type="ARBA" id="ARBA00022705"/>
    </source>
</evidence>
<dbReference type="EMBL" id="QQNA01000155">
    <property type="protein sequence ID" value="RDG36476.1"/>
    <property type="molecule type" value="Genomic_DNA"/>
</dbReference>
<keyword evidence="1" id="KW-0235">DNA replication</keyword>
<protein>
    <submittedName>
        <fullName evidence="6">DUF3987 domain-containing protein</fullName>
    </submittedName>
</protein>
<evidence type="ECO:0000256" key="3">
    <source>
        <dbReference type="SAM" id="Coils"/>
    </source>
</evidence>
<sequence>MNADSPTPDTGTAPPNDQDAEQAALGAMLLSRDAISAVSAIVAPDDYYRPAHATIHAAIAQMHATGHPADPITLAVRLRDAGDLHRVGGASYLHTLVQATPTAANGPYYAQIVADTAKQRRLIETGVRLIAESRQGTTDAAQIAARATTALTTIHASEQWPAPVPLGTHAPLPVFPVSALTPWIAEHVAAVAEFTQTPPDLAATMALAAVSTAAGGRVHLEIRPGWREQANLYLVCAMPPASRKSDVFAAMTEPIYDVERQMQEESRARIIEAETEKEAALAEAEGLMAKARKPGGTIDRTALVAEASAAKLLAEEIHVPPRPRLTVSGDITPEPLAHQLALHRCLAALSPEGDLFDIIAGRYSAKPNLGVFLQAHKGERLQTDRITREQPSVDKPALTIGVTPQPAVLQDLAGAPGARDRGLLARFLYALPPSNLGYRRTRTTPVPAPVAQRYHARLTHLLRTLCALPEPVTVPLTPTADRAVEALQDTLETSLQPGQPLAHLPDWAGKLVGHTARVALLLHLADRIAAETWGHPIGEDVITRASAITEYYTQHALAVFDLIASDPATDAAHTILEWLRRPRTDGTWRTTFKRRDAVAASRRFRTVAQVEPALALLETHGYLRTDTPPRTGRAGHPATATYRVHPSLQEENDDAR</sequence>
<dbReference type="GO" id="GO:0005524">
    <property type="term" value="F:ATP binding"/>
    <property type="evidence" value="ECO:0007669"/>
    <property type="project" value="InterPro"/>
</dbReference>
<keyword evidence="3" id="KW-0175">Coiled coil</keyword>
<organism evidence="6 7">
    <name type="scientific">Streptomyces corynorhini</name>
    <dbReference type="NCBI Taxonomy" id="2282652"/>
    <lineage>
        <taxon>Bacteria</taxon>
        <taxon>Bacillati</taxon>
        <taxon>Actinomycetota</taxon>
        <taxon>Actinomycetes</taxon>
        <taxon>Kitasatosporales</taxon>
        <taxon>Streptomycetaceae</taxon>
        <taxon>Streptomyces</taxon>
    </lineage>
</organism>
<dbReference type="GO" id="GO:0006260">
    <property type="term" value="P:DNA replication"/>
    <property type="evidence" value="ECO:0007669"/>
    <property type="project" value="UniProtKB-KW"/>
</dbReference>
<dbReference type="PANTHER" id="PTHR30153">
    <property type="entry name" value="REPLICATIVE DNA HELICASE DNAB"/>
    <property type="match status" value="1"/>
</dbReference>
<accession>A0A370B9S3</accession>
<evidence type="ECO:0000313" key="7">
    <source>
        <dbReference type="Proteomes" id="UP000253741"/>
    </source>
</evidence>
<dbReference type="Pfam" id="PF13148">
    <property type="entry name" value="DUF3987"/>
    <property type="match status" value="1"/>
</dbReference>
<gene>
    <name evidence="6" type="ORF">DVH02_19680</name>
</gene>
<dbReference type="Proteomes" id="UP000253741">
    <property type="component" value="Unassembled WGS sequence"/>
</dbReference>
<reference evidence="6 7" key="1">
    <citation type="submission" date="2018-07" db="EMBL/GenBank/DDBJ databases">
        <title>Streptomyces species from bats.</title>
        <authorList>
            <person name="Dunlap C."/>
        </authorList>
    </citation>
    <scope>NUCLEOTIDE SEQUENCE [LARGE SCALE GENOMIC DNA]</scope>
    <source>
        <strain evidence="6 7">AC230</strain>
    </source>
</reference>
<dbReference type="Gene3D" id="1.10.860.10">
    <property type="entry name" value="DNAb Helicase, Chain A"/>
    <property type="match status" value="1"/>
</dbReference>
<dbReference type="SUPFAM" id="SSF48024">
    <property type="entry name" value="N-terminal domain of DnaB helicase"/>
    <property type="match status" value="1"/>
</dbReference>
<dbReference type="RefSeq" id="WP_114625142.1">
    <property type="nucleotide sequence ID" value="NZ_QQNA01000155.1"/>
</dbReference>
<keyword evidence="2" id="KW-0238">DNA-binding</keyword>
<dbReference type="PANTHER" id="PTHR30153:SF2">
    <property type="entry name" value="REPLICATIVE DNA HELICASE"/>
    <property type="match status" value="1"/>
</dbReference>
<dbReference type="InterPro" id="IPR025048">
    <property type="entry name" value="DUF3987"/>
</dbReference>
<dbReference type="GO" id="GO:0003678">
    <property type="term" value="F:DNA helicase activity"/>
    <property type="evidence" value="ECO:0007669"/>
    <property type="project" value="InterPro"/>
</dbReference>
<keyword evidence="7" id="KW-1185">Reference proteome</keyword>
<feature type="domain" description="DNA helicase DnaB-like N-terminal" evidence="5">
    <location>
        <begin position="14"/>
        <end position="115"/>
    </location>
</feature>
<evidence type="ECO:0000256" key="2">
    <source>
        <dbReference type="ARBA" id="ARBA00023125"/>
    </source>
</evidence>
<proteinExistence type="predicted"/>
<dbReference type="GO" id="GO:0005829">
    <property type="term" value="C:cytosol"/>
    <property type="evidence" value="ECO:0007669"/>
    <property type="project" value="TreeGrafter"/>
</dbReference>